<gene>
    <name evidence="8 11" type="primary">ftsL</name>
    <name evidence="11" type="ORF">DSM104440_00636</name>
</gene>
<comment type="similarity">
    <text evidence="8">Belongs to the FtsL family.</text>
</comment>
<dbReference type="GO" id="GO:0005886">
    <property type="term" value="C:plasma membrane"/>
    <property type="evidence" value="ECO:0007669"/>
    <property type="project" value="UniProtKB-SubCell"/>
</dbReference>
<dbReference type="NCBIfam" id="TIGR02209">
    <property type="entry name" value="ftsL_broad"/>
    <property type="match status" value="1"/>
</dbReference>
<dbReference type="EMBL" id="CP053073">
    <property type="protein sequence ID" value="QJR13846.1"/>
    <property type="molecule type" value="Genomic_DNA"/>
</dbReference>
<dbReference type="HAMAP" id="MF_00910">
    <property type="entry name" value="FtsL"/>
    <property type="match status" value="1"/>
</dbReference>
<keyword evidence="7 8" id="KW-0131">Cell cycle</keyword>
<name>A0A6M4H2U4_9PROT</name>
<evidence type="ECO:0000313" key="11">
    <source>
        <dbReference type="EMBL" id="QJR13846.1"/>
    </source>
</evidence>
<keyword evidence="6 8" id="KW-0472">Membrane</keyword>
<evidence type="ECO:0000256" key="1">
    <source>
        <dbReference type="ARBA" id="ARBA00004401"/>
    </source>
</evidence>
<keyword evidence="2 8" id="KW-1003">Cell membrane</keyword>
<comment type="subcellular location">
    <subcellularLocation>
        <location evidence="8">Cell inner membrane</location>
        <topology evidence="8">Single-pass type II membrane protein</topology>
    </subcellularLocation>
    <subcellularLocation>
        <location evidence="1">Cell membrane</location>
        <topology evidence="1">Single-pass type II membrane protein</topology>
    </subcellularLocation>
    <text evidence="8">Localizes to the division septum where it forms a ring structure.</text>
</comment>
<feature type="signal peptide" evidence="10">
    <location>
        <begin position="1"/>
        <end position="19"/>
    </location>
</feature>
<evidence type="ECO:0000256" key="4">
    <source>
        <dbReference type="ARBA" id="ARBA00022692"/>
    </source>
</evidence>
<evidence type="ECO:0000256" key="2">
    <source>
        <dbReference type="ARBA" id="ARBA00022475"/>
    </source>
</evidence>
<keyword evidence="3 8" id="KW-0132">Cell division</keyword>
<evidence type="ECO:0000256" key="10">
    <source>
        <dbReference type="SAM" id="SignalP"/>
    </source>
</evidence>
<reference evidence="11 12" key="1">
    <citation type="submission" date="2020-04" db="EMBL/GenBank/DDBJ databases">
        <title>Usitatibacter rugosus gen. nov., sp. nov. and Usitatibacter palustris sp. nov., novel members of Usitatibacteraceae fam. nov. within the order Nitrosomonadales isolated from soil.</title>
        <authorList>
            <person name="Huber K.J."/>
            <person name="Neumann-Schaal M."/>
            <person name="Geppert A."/>
            <person name="Luckner M."/>
            <person name="Wanner G."/>
            <person name="Overmann J."/>
        </authorList>
    </citation>
    <scope>NUCLEOTIDE SEQUENCE [LARGE SCALE GENOMIC DNA]</scope>
    <source>
        <strain evidence="11 12">Swamp67</strain>
    </source>
</reference>
<keyword evidence="4 8" id="KW-0812">Transmembrane</keyword>
<accession>A0A6M4H2U4</accession>
<dbReference type="PANTHER" id="PTHR37479:SF1">
    <property type="entry name" value="CELL DIVISION PROTEIN FTSL"/>
    <property type="match status" value="1"/>
</dbReference>
<sequence length="88" mass="9576">MSLLLLVLLVACALGTITAQHRARKSFVELEAEQVAAKKLEEEFTQLQLEQSTWSTHKRVEAVASKQLGMKAPDAASTMIVSPEAKAP</sequence>
<evidence type="ECO:0000256" key="6">
    <source>
        <dbReference type="ARBA" id="ARBA00023136"/>
    </source>
</evidence>
<evidence type="ECO:0000256" key="7">
    <source>
        <dbReference type="ARBA" id="ARBA00023306"/>
    </source>
</evidence>
<feature type="chain" id="PRO_5027114298" description="Cell division protein FtsL" evidence="10">
    <location>
        <begin position="20"/>
        <end position="88"/>
    </location>
</feature>
<keyword evidence="12" id="KW-1185">Reference proteome</keyword>
<keyword evidence="5 8" id="KW-1133">Transmembrane helix</keyword>
<evidence type="ECO:0000256" key="9">
    <source>
        <dbReference type="NCBIfam" id="TIGR02209"/>
    </source>
</evidence>
<keyword evidence="8" id="KW-0997">Cell inner membrane</keyword>
<evidence type="ECO:0000256" key="3">
    <source>
        <dbReference type="ARBA" id="ARBA00022618"/>
    </source>
</evidence>
<dbReference type="PANTHER" id="PTHR37479">
    <property type="entry name" value="CELL DIVISION PROTEIN FTSL"/>
    <property type="match status" value="1"/>
</dbReference>
<comment type="function">
    <text evidence="8">Essential cell division protein. May link together the upstream cell division proteins, which are predominantly cytoplasmic, with the downstream cell division proteins, which are predominantly periplasmic.</text>
</comment>
<organism evidence="11 12">
    <name type="scientific">Usitatibacter palustris</name>
    <dbReference type="NCBI Taxonomy" id="2732487"/>
    <lineage>
        <taxon>Bacteria</taxon>
        <taxon>Pseudomonadati</taxon>
        <taxon>Pseudomonadota</taxon>
        <taxon>Betaproteobacteria</taxon>
        <taxon>Nitrosomonadales</taxon>
        <taxon>Usitatibacteraceae</taxon>
        <taxon>Usitatibacter</taxon>
    </lineage>
</organism>
<comment type="subunit">
    <text evidence="8">Part of a complex composed of FtsB, FtsL and FtsQ.</text>
</comment>
<dbReference type="Pfam" id="PF04999">
    <property type="entry name" value="FtsL"/>
    <property type="match status" value="1"/>
</dbReference>
<dbReference type="InterPro" id="IPR011922">
    <property type="entry name" value="Cell_div_FtsL"/>
</dbReference>
<protein>
    <recommendedName>
        <fullName evidence="8 9">Cell division protein FtsL</fullName>
    </recommendedName>
</protein>
<keyword evidence="10" id="KW-0732">Signal</keyword>
<dbReference type="RefSeq" id="WP_171160587.1">
    <property type="nucleotide sequence ID" value="NZ_CP053073.1"/>
</dbReference>
<dbReference type="KEGG" id="upl:DSM104440_00636"/>
<evidence type="ECO:0000256" key="5">
    <source>
        <dbReference type="ARBA" id="ARBA00022989"/>
    </source>
</evidence>
<dbReference type="AlphaFoldDB" id="A0A6M4H2U4"/>
<dbReference type="Proteomes" id="UP000503096">
    <property type="component" value="Chromosome"/>
</dbReference>
<dbReference type="GO" id="GO:0043093">
    <property type="term" value="P:FtsZ-dependent cytokinesis"/>
    <property type="evidence" value="ECO:0007669"/>
    <property type="project" value="UniProtKB-UniRule"/>
</dbReference>
<proteinExistence type="inferred from homology"/>
<evidence type="ECO:0000256" key="8">
    <source>
        <dbReference type="HAMAP-Rule" id="MF_00910"/>
    </source>
</evidence>
<dbReference type="GO" id="GO:0032153">
    <property type="term" value="C:cell division site"/>
    <property type="evidence" value="ECO:0007669"/>
    <property type="project" value="UniProtKB-UniRule"/>
</dbReference>
<evidence type="ECO:0000313" key="12">
    <source>
        <dbReference type="Proteomes" id="UP000503096"/>
    </source>
</evidence>
<dbReference type="InParanoid" id="A0A6M4H2U4"/>